<keyword evidence="2" id="KW-1185">Reference proteome</keyword>
<organism evidence="1 2">
    <name type="scientific">Clonostachys chloroleuca</name>
    <dbReference type="NCBI Taxonomy" id="1926264"/>
    <lineage>
        <taxon>Eukaryota</taxon>
        <taxon>Fungi</taxon>
        <taxon>Dikarya</taxon>
        <taxon>Ascomycota</taxon>
        <taxon>Pezizomycotina</taxon>
        <taxon>Sordariomycetes</taxon>
        <taxon>Hypocreomycetidae</taxon>
        <taxon>Hypocreales</taxon>
        <taxon>Bionectriaceae</taxon>
        <taxon>Clonostachys</taxon>
    </lineage>
</organism>
<name>A0AA35LNX7_9HYPO</name>
<protein>
    <submittedName>
        <fullName evidence="1">Uncharacterized protein</fullName>
    </submittedName>
</protein>
<sequence length="97" mass="11463">MRLPPAEGMPKYYCISAIIDSLVIFELDSEYQSVVARFTKRRPIDAPHNYFCEMRKPCSIWTPEHAYRVWKGSPVFHKPLMLSSNKMETWTQNLWVP</sequence>
<evidence type="ECO:0000313" key="2">
    <source>
        <dbReference type="Proteomes" id="UP001160390"/>
    </source>
</evidence>
<proteinExistence type="predicted"/>
<accession>A0AA35LNX7</accession>
<dbReference type="EMBL" id="CABFNP030000373">
    <property type="protein sequence ID" value="CAI6013745.1"/>
    <property type="molecule type" value="Genomic_DNA"/>
</dbReference>
<gene>
    <name evidence="1" type="ORF">CCHLO57077_00017609</name>
</gene>
<dbReference type="Proteomes" id="UP001160390">
    <property type="component" value="Unassembled WGS sequence"/>
</dbReference>
<reference evidence="1" key="1">
    <citation type="submission" date="2023-01" db="EMBL/GenBank/DDBJ databases">
        <authorList>
            <person name="Piombo E."/>
        </authorList>
    </citation>
    <scope>NUCLEOTIDE SEQUENCE</scope>
</reference>
<feature type="non-terminal residue" evidence="1">
    <location>
        <position position="97"/>
    </location>
</feature>
<evidence type="ECO:0000313" key="1">
    <source>
        <dbReference type="EMBL" id="CAI6013745.1"/>
    </source>
</evidence>
<comment type="caution">
    <text evidence="1">The sequence shown here is derived from an EMBL/GenBank/DDBJ whole genome shotgun (WGS) entry which is preliminary data.</text>
</comment>
<dbReference type="AlphaFoldDB" id="A0AA35LNX7"/>